<protein>
    <submittedName>
        <fullName evidence="1">Uncharacterized protein</fullName>
    </submittedName>
</protein>
<gene>
    <name evidence="1" type="ORF">LTR37_007615</name>
</gene>
<keyword evidence="2" id="KW-1185">Reference proteome</keyword>
<accession>A0ACC3NEF6</accession>
<reference evidence="1" key="1">
    <citation type="submission" date="2023-07" db="EMBL/GenBank/DDBJ databases">
        <title>Black Yeasts Isolated from many extreme environments.</title>
        <authorList>
            <person name="Coleine C."/>
            <person name="Stajich J.E."/>
            <person name="Selbmann L."/>
        </authorList>
    </citation>
    <scope>NUCLEOTIDE SEQUENCE</scope>
    <source>
        <strain evidence="1">CCFEE 5714</strain>
    </source>
</reference>
<organism evidence="1 2">
    <name type="scientific">Vermiconidia calcicola</name>
    <dbReference type="NCBI Taxonomy" id="1690605"/>
    <lineage>
        <taxon>Eukaryota</taxon>
        <taxon>Fungi</taxon>
        <taxon>Dikarya</taxon>
        <taxon>Ascomycota</taxon>
        <taxon>Pezizomycotina</taxon>
        <taxon>Dothideomycetes</taxon>
        <taxon>Dothideomycetidae</taxon>
        <taxon>Mycosphaerellales</taxon>
        <taxon>Extremaceae</taxon>
        <taxon>Vermiconidia</taxon>
    </lineage>
</organism>
<name>A0ACC3NEF6_9PEZI</name>
<dbReference type="EMBL" id="JAUTXU010000054">
    <property type="protein sequence ID" value="KAK3714635.1"/>
    <property type="molecule type" value="Genomic_DNA"/>
</dbReference>
<sequence>MKLTRSVFIPALCWATSATASHVYTYDSRSQLSGDNGETSQLSPVAARMVLAQRTGVEDFHAADLYREEVVDAINKHGMRSRLFGEDDKELRRALYLVEAGDGDRVSDSFVSTNILAGFDIPSHPSAKSAESLFLDLAQQASSTSPPTSSADDVQFTSPSGNSRGLMRGQHVFAQFASMQEFEETFPEVLRLTNRAHLIATIIVVPSAKDTSDEQENIWGSYTMPNLPSLLRKRSAEQAEEPLSDTDIASPTVESTTTTANPSNSSPLRGIYPTCFPSLSTCNTLTRNCSSHGSCSLKYTDHSAASSSPYKECYACQCGTTKHGDSTIYWGGPACQKRDISMQFWLLALMGVALVGLVSFAVGQVVEMGNLELPSVIGAGVSGPVAKR</sequence>
<evidence type="ECO:0000313" key="2">
    <source>
        <dbReference type="Proteomes" id="UP001281147"/>
    </source>
</evidence>
<comment type="caution">
    <text evidence="1">The sequence shown here is derived from an EMBL/GenBank/DDBJ whole genome shotgun (WGS) entry which is preliminary data.</text>
</comment>
<evidence type="ECO:0000313" key="1">
    <source>
        <dbReference type="EMBL" id="KAK3714635.1"/>
    </source>
</evidence>
<dbReference type="Proteomes" id="UP001281147">
    <property type="component" value="Unassembled WGS sequence"/>
</dbReference>
<proteinExistence type="predicted"/>